<accession>A0A2L0X182</accession>
<dbReference type="AlphaFoldDB" id="A0A2L0X182"/>
<name>A0A2L0X182_9BURK</name>
<protein>
    <submittedName>
        <fullName evidence="1">Uncharacterized protein</fullName>
    </submittedName>
</protein>
<dbReference type="Proteomes" id="UP000253772">
    <property type="component" value="Chromosome c2"/>
</dbReference>
<organism evidence="1 2">
    <name type="scientific">Cupriavidus metallidurans</name>
    <dbReference type="NCBI Taxonomy" id="119219"/>
    <lineage>
        <taxon>Bacteria</taxon>
        <taxon>Pseudomonadati</taxon>
        <taxon>Pseudomonadota</taxon>
        <taxon>Betaproteobacteria</taxon>
        <taxon>Burkholderiales</taxon>
        <taxon>Burkholderiaceae</taxon>
        <taxon>Cupriavidus</taxon>
    </lineage>
</organism>
<reference evidence="1 2" key="1">
    <citation type="submission" date="2019-03" db="EMBL/GenBank/DDBJ databases">
        <title>Comparative insights into the high quality Complete genome sequence of highly metal resistant Cupriavidus metallidurans strain BS1 isolated from a gold-copper mine.</title>
        <authorList>
            <person name="Mazhar H.S."/>
            <person name="Rensing C."/>
        </authorList>
    </citation>
    <scope>NUCLEOTIDE SEQUENCE [LARGE SCALE GENOMIC DNA]</scope>
    <source>
        <strain evidence="1 2">BS1</strain>
    </source>
</reference>
<gene>
    <name evidence="1" type="ORF">DDF84_023450</name>
</gene>
<sequence>MNARNAVLLAVLLCATNAMTAFAATRCDGPDHKVLYLDDGVTCPTGYRNTGEPGGTLSIIGKTAVTRQQEEAYLRRHDVEARQLQQTSAREQQMTIAAENNRRSSCTMLFNQLRQNDLAMRQGNAWDNMAQLKANRQAIVNQRGQLGC</sequence>
<evidence type="ECO:0000313" key="2">
    <source>
        <dbReference type="Proteomes" id="UP000253772"/>
    </source>
</evidence>
<evidence type="ECO:0000313" key="1">
    <source>
        <dbReference type="EMBL" id="QBP12645.1"/>
    </source>
</evidence>
<dbReference type="EMBL" id="CP037901">
    <property type="protein sequence ID" value="QBP12645.1"/>
    <property type="molecule type" value="Genomic_DNA"/>
</dbReference>
<dbReference type="RefSeq" id="WP_017512330.1">
    <property type="nucleotide sequence ID" value="NZ_CP026544.1"/>
</dbReference>
<proteinExistence type="predicted"/>